<organism evidence="1 2">
    <name type="scientific">Russula earlei</name>
    <dbReference type="NCBI Taxonomy" id="71964"/>
    <lineage>
        <taxon>Eukaryota</taxon>
        <taxon>Fungi</taxon>
        <taxon>Dikarya</taxon>
        <taxon>Basidiomycota</taxon>
        <taxon>Agaricomycotina</taxon>
        <taxon>Agaricomycetes</taxon>
        <taxon>Russulales</taxon>
        <taxon>Russulaceae</taxon>
        <taxon>Russula</taxon>
    </lineage>
</organism>
<proteinExistence type="predicted"/>
<evidence type="ECO:0000313" key="1">
    <source>
        <dbReference type="EMBL" id="KAI9508699.1"/>
    </source>
</evidence>
<sequence length="282" mass="30397">MSSSSSSSVSGFRWRRGLVPSSRGGDPGVGAKLGARSPCRAWASVWGSIGMLSMENIILDAESAGIGQAGGDHTQSINSGGQCWHSVDVANIDCCNRDWTHTEQPGEPWKEAASREDGLGDSSGVESLSDQRMELLQTFSSGLPLGNAFDGHSIRTHDGDDVDPSLPTSLGVVKQRSQVSDWVHLEDIVGLYHAVWFSTSRRANSSLRARGRVDVRVMVGLDSSRVVRSILFCIHKVNDKTPQTSRSERSTVMDRSSGPRAQKNTAKSSKQRLSSFKLGKGP</sequence>
<dbReference type="EMBL" id="JAGFNK010000081">
    <property type="protein sequence ID" value="KAI9508699.1"/>
    <property type="molecule type" value="Genomic_DNA"/>
</dbReference>
<protein>
    <submittedName>
        <fullName evidence="1">Uncharacterized protein</fullName>
    </submittedName>
</protein>
<gene>
    <name evidence="1" type="ORF">F5148DRAFT_1367645</name>
</gene>
<comment type="caution">
    <text evidence="1">The sequence shown here is derived from an EMBL/GenBank/DDBJ whole genome shotgun (WGS) entry which is preliminary data.</text>
</comment>
<keyword evidence="2" id="KW-1185">Reference proteome</keyword>
<evidence type="ECO:0000313" key="2">
    <source>
        <dbReference type="Proteomes" id="UP001207468"/>
    </source>
</evidence>
<accession>A0ACC0UAF6</accession>
<name>A0ACC0UAF6_9AGAM</name>
<reference evidence="1" key="1">
    <citation type="submission" date="2021-03" db="EMBL/GenBank/DDBJ databases">
        <title>Evolutionary priming and transition to the ectomycorrhizal habit in an iconic lineage of mushroom-forming fungi: is preadaptation a requirement?</title>
        <authorList>
            <consortium name="DOE Joint Genome Institute"/>
            <person name="Looney B.P."/>
            <person name="Miyauchi S."/>
            <person name="Morin E."/>
            <person name="Drula E."/>
            <person name="Courty P.E."/>
            <person name="Chicoki N."/>
            <person name="Fauchery L."/>
            <person name="Kohler A."/>
            <person name="Kuo A."/>
            <person name="LaButti K."/>
            <person name="Pangilinan J."/>
            <person name="Lipzen A."/>
            <person name="Riley R."/>
            <person name="Andreopoulos W."/>
            <person name="He G."/>
            <person name="Johnson J."/>
            <person name="Barry K.W."/>
            <person name="Grigoriev I.V."/>
            <person name="Nagy L."/>
            <person name="Hibbett D."/>
            <person name="Henrissat B."/>
            <person name="Matheny P.B."/>
            <person name="Labbe J."/>
            <person name="Martin A.F."/>
        </authorList>
    </citation>
    <scope>NUCLEOTIDE SEQUENCE</scope>
    <source>
        <strain evidence="1">BPL698</strain>
    </source>
</reference>
<dbReference type="Proteomes" id="UP001207468">
    <property type="component" value="Unassembled WGS sequence"/>
</dbReference>